<dbReference type="Pfam" id="PF01168">
    <property type="entry name" value="Ala_racemase_N"/>
    <property type="match status" value="1"/>
</dbReference>
<dbReference type="PANTHER" id="PTHR10146">
    <property type="entry name" value="PROLINE SYNTHETASE CO-TRANSCRIBED BACTERIAL HOMOLOG PROTEIN"/>
    <property type="match status" value="1"/>
</dbReference>
<feature type="modified residue" description="N6-(pyridoxal phosphate)lysine" evidence="2 3">
    <location>
        <position position="37"/>
    </location>
</feature>
<dbReference type="NCBIfam" id="TIGR00044">
    <property type="entry name" value="YggS family pyridoxal phosphate-dependent enzyme"/>
    <property type="match status" value="1"/>
</dbReference>
<dbReference type="FunFam" id="3.20.20.10:FF:000018">
    <property type="entry name" value="Pyridoxal phosphate homeostasis protein"/>
    <property type="match status" value="1"/>
</dbReference>
<dbReference type="EMBL" id="FQZU01000026">
    <property type="protein sequence ID" value="SHK51403.1"/>
    <property type="molecule type" value="Genomic_DNA"/>
</dbReference>
<dbReference type="SUPFAM" id="SSF51419">
    <property type="entry name" value="PLP-binding barrel"/>
    <property type="match status" value="1"/>
</dbReference>
<keyword evidence="7" id="KW-1185">Reference proteome</keyword>
<reference evidence="7" key="1">
    <citation type="submission" date="2016-11" db="EMBL/GenBank/DDBJ databases">
        <authorList>
            <person name="Varghese N."/>
            <person name="Submissions S."/>
        </authorList>
    </citation>
    <scope>NUCLEOTIDE SEQUENCE [LARGE SCALE GENOMIC DNA]</scope>
    <source>
        <strain evidence="7">DSM 16219</strain>
    </source>
</reference>
<comment type="cofactor">
    <cofactor evidence="3">
        <name>pyridoxal 5'-phosphate</name>
        <dbReference type="ChEBI" id="CHEBI:597326"/>
    </cofactor>
</comment>
<feature type="domain" description="Alanine racemase N-terminal" evidence="5">
    <location>
        <begin position="8"/>
        <end position="230"/>
    </location>
</feature>
<evidence type="ECO:0000313" key="6">
    <source>
        <dbReference type="EMBL" id="SHK51403.1"/>
    </source>
</evidence>
<evidence type="ECO:0000256" key="1">
    <source>
        <dbReference type="ARBA" id="ARBA00022898"/>
    </source>
</evidence>
<dbReference type="STRING" id="1121393.SAMN02745216_03583"/>
<dbReference type="AlphaFoldDB" id="A0A1M6T313"/>
<dbReference type="PIRSF" id="PIRSF004848">
    <property type="entry name" value="YBL036c_PLPDEIII"/>
    <property type="match status" value="1"/>
</dbReference>
<dbReference type="InterPro" id="IPR029066">
    <property type="entry name" value="PLP-binding_barrel"/>
</dbReference>
<proteinExistence type="inferred from homology"/>
<name>A0A1M6T313_9BACT</name>
<dbReference type="HAMAP" id="MF_02087">
    <property type="entry name" value="PLP_homeostasis"/>
    <property type="match status" value="1"/>
</dbReference>
<dbReference type="PANTHER" id="PTHR10146:SF14">
    <property type="entry name" value="PYRIDOXAL PHOSPHATE HOMEOSTASIS PROTEIN"/>
    <property type="match status" value="1"/>
</dbReference>
<dbReference type="InterPro" id="IPR011078">
    <property type="entry name" value="PyrdxlP_homeostasis"/>
</dbReference>
<comment type="function">
    <text evidence="2">Pyridoxal 5'-phosphate (PLP)-binding protein, which is involved in PLP homeostasis.</text>
</comment>
<evidence type="ECO:0000256" key="3">
    <source>
        <dbReference type="PIRSR" id="PIRSR004848-1"/>
    </source>
</evidence>
<keyword evidence="1 2" id="KW-0663">Pyridoxal phosphate</keyword>
<organism evidence="6 7">
    <name type="scientific">Desulfatibacillum alkenivorans DSM 16219</name>
    <dbReference type="NCBI Taxonomy" id="1121393"/>
    <lineage>
        <taxon>Bacteria</taxon>
        <taxon>Pseudomonadati</taxon>
        <taxon>Thermodesulfobacteriota</taxon>
        <taxon>Desulfobacteria</taxon>
        <taxon>Desulfobacterales</taxon>
        <taxon>Desulfatibacillaceae</taxon>
        <taxon>Desulfatibacillum</taxon>
    </lineage>
</organism>
<evidence type="ECO:0000256" key="2">
    <source>
        <dbReference type="HAMAP-Rule" id="MF_02087"/>
    </source>
</evidence>
<evidence type="ECO:0000259" key="5">
    <source>
        <dbReference type="Pfam" id="PF01168"/>
    </source>
</evidence>
<dbReference type="InterPro" id="IPR001608">
    <property type="entry name" value="Ala_racemase_N"/>
</dbReference>
<dbReference type="OrthoDB" id="9804072at2"/>
<evidence type="ECO:0000313" key="7">
    <source>
        <dbReference type="Proteomes" id="UP000183994"/>
    </source>
</evidence>
<comment type="similarity">
    <text evidence="2 4">Belongs to the pyridoxal phosphate-binding protein YggS/PROSC family.</text>
</comment>
<evidence type="ECO:0000256" key="4">
    <source>
        <dbReference type="RuleBase" id="RU004514"/>
    </source>
</evidence>
<accession>A0A1M6T313</accession>
<dbReference type="Proteomes" id="UP000183994">
    <property type="component" value="Unassembled WGS sequence"/>
</dbReference>
<dbReference type="Gene3D" id="3.20.20.10">
    <property type="entry name" value="Alanine racemase"/>
    <property type="match status" value="1"/>
</dbReference>
<protein>
    <recommendedName>
        <fullName evidence="2">Pyridoxal phosphate homeostasis protein</fullName>
        <shortName evidence="2">PLP homeostasis protein</shortName>
    </recommendedName>
</protein>
<dbReference type="GO" id="GO:0030170">
    <property type="term" value="F:pyridoxal phosphate binding"/>
    <property type="evidence" value="ECO:0007669"/>
    <property type="project" value="UniProtKB-UniRule"/>
</dbReference>
<sequence length="233" mass="25959">MDNTIRKNLREIQDSIQKAAEKCGRDPQSIRLVAVSKTKPAEMLRQAADAGATIFGENYIQEAREKIAELDSLEVEWHFIGHLQSNKAKYAVPLFSLIHSVDSFKLAREIDKQAAKAEKIQDILVQVNISGEETKSGAGENEAINLVKEISALENVRVKGLMTMPPFFDDPDRARPFFRRLRELAQAIQSKGFENVSMEELSMGMTGDFEAAIEEGATLVRVGTAIFGARNYN</sequence>
<gene>
    <name evidence="6" type="ORF">SAMN02745216_03583</name>
</gene>
<dbReference type="CDD" id="cd00635">
    <property type="entry name" value="PLPDE_III_YBL036c_like"/>
    <property type="match status" value="1"/>
</dbReference>